<feature type="domain" description="Myb-like" evidence="4">
    <location>
        <begin position="297"/>
        <end position="347"/>
    </location>
</feature>
<reference evidence="6 7" key="1">
    <citation type="journal article" date="2021" name="Comput. Struct. Biotechnol. J.">
        <title>De novo genome assembly of the potent medicinal plant Rehmannia glutinosa using nanopore technology.</title>
        <authorList>
            <person name="Ma L."/>
            <person name="Dong C."/>
            <person name="Song C."/>
            <person name="Wang X."/>
            <person name="Zheng X."/>
            <person name="Niu Y."/>
            <person name="Chen S."/>
            <person name="Feng W."/>
        </authorList>
    </citation>
    <scope>NUCLEOTIDE SEQUENCE [LARGE SCALE GENOMIC DNA]</scope>
    <source>
        <strain evidence="6">DH-2019</strain>
    </source>
</reference>
<dbReference type="PROSITE" id="PS50090">
    <property type="entry name" value="MYB_LIKE"/>
    <property type="match status" value="2"/>
</dbReference>
<keyword evidence="7" id="KW-1185">Reference proteome</keyword>
<evidence type="ECO:0000256" key="3">
    <source>
        <dbReference type="SAM" id="MobiDB-lite"/>
    </source>
</evidence>
<dbReference type="InterPro" id="IPR009057">
    <property type="entry name" value="Homeodomain-like_sf"/>
</dbReference>
<feature type="domain" description="Myb-like" evidence="4">
    <location>
        <begin position="245"/>
        <end position="296"/>
    </location>
</feature>
<dbReference type="Pfam" id="PF00249">
    <property type="entry name" value="Myb_DNA-binding"/>
    <property type="match status" value="2"/>
</dbReference>
<dbReference type="PANTHER" id="PTHR45614">
    <property type="entry name" value="MYB PROTEIN-RELATED"/>
    <property type="match status" value="1"/>
</dbReference>
<feature type="compositionally biased region" description="Basic residues" evidence="3">
    <location>
        <begin position="238"/>
        <end position="248"/>
    </location>
</feature>
<comment type="subcellular location">
    <subcellularLocation>
        <location evidence="1">Nucleus</location>
    </subcellularLocation>
</comment>
<evidence type="ECO:0000259" key="4">
    <source>
        <dbReference type="PROSITE" id="PS50090"/>
    </source>
</evidence>
<dbReference type="SMART" id="SM00717">
    <property type="entry name" value="SANT"/>
    <property type="match status" value="2"/>
</dbReference>
<dbReference type="PROSITE" id="PS51294">
    <property type="entry name" value="HTH_MYB"/>
    <property type="match status" value="2"/>
</dbReference>
<accession>A0ABR0W9D1</accession>
<feature type="domain" description="HTH myb-type" evidence="5">
    <location>
        <begin position="250"/>
        <end position="300"/>
    </location>
</feature>
<dbReference type="InterPro" id="IPR050560">
    <property type="entry name" value="MYB_TF"/>
</dbReference>
<dbReference type="Gene3D" id="1.10.10.60">
    <property type="entry name" value="Homeodomain-like"/>
    <property type="match status" value="2"/>
</dbReference>
<proteinExistence type="predicted"/>
<dbReference type="SUPFAM" id="SSF46689">
    <property type="entry name" value="Homeodomain-like"/>
    <property type="match status" value="1"/>
</dbReference>
<dbReference type="EMBL" id="JABTTQ020000013">
    <property type="protein sequence ID" value="KAK6143236.1"/>
    <property type="molecule type" value="Genomic_DNA"/>
</dbReference>
<dbReference type="InterPro" id="IPR017930">
    <property type="entry name" value="Myb_dom"/>
</dbReference>
<keyword evidence="2" id="KW-0539">Nucleus</keyword>
<evidence type="ECO:0000256" key="1">
    <source>
        <dbReference type="ARBA" id="ARBA00004123"/>
    </source>
</evidence>
<evidence type="ECO:0000313" key="6">
    <source>
        <dbReference type="EMBL" id="KAK6143236.1"/>
    </source>
</evidence>
<dbReference type="Proteomes" id="UP001318860">
    <property type="component" value="Unassembled WGS sequence"/>
</dbReference>
<evidence type="ECO:0000256" key="2">
    <source>
        <dbReference type="ARBA" id="ARBA00023242"/>
    </source>
</evidence>
<dbReference type="CDD" id="cd00167">
    <property type="entry name" value="SANT"/>
    <property type="match status" value="2"/>
</dbReference>
<gene>
    <name evidence="6" type="ORF">DH2020_023584</name>
</gene>
<sequence>MYVESIGTKNVVMESHLINKLKHWRKDIAHIFSRQERLGIANQEFLDLAIVELCSLKLLISRRGKLLLKMESDTKCGNDHNAPPRPISLSNIHLKQEVLDDDFYMDNISSSKSYLQDFYNIDRFPLTALSFNPDIGIQANCFDPIDPFGHDSTIDFGLYGNEIISAVMHDIQGGGFLNFPDRKDSLMEIETELMYDDPKPLSFIVPDENSCVTADNLGFQKPDASKRSENSESASTKKCGRGRKKSKSAKGQWTTDEDRLLIRLVKKYGERKWSVIAQMLNGRIGKQCRERWHNHLRPDIKKDVWTEEEDKILIDIHARVGNKWAEIARSLPGRIENSIKNHWNATKRRQFSRRNCRTKLPMPSSLLQNYIKSLNFEKELTNIQPPTTSDTGILSNTPISAQQNTEIKFCPDDHLVTEYDFDEIPEFTFDDDDGDDHMFKGSSMDTFIDDIPLGPLEADDIQCLNGELPCNLM</sequence>
<comment type="caution">
    <text evidence="6">The sequence shown here is derived from an EMBL/GenBank/DDBJ whole genome shotgun (WGS) entry which is preliminary data.</text>
</comment>
<dbReference type="PANTHER" id="PTHR45614:SF218">
    <property type="entry name" value="TRANSCRIPTION FACTOR MYB119-RELATED"/>
    <property type="match status" value="1"/>
</dbReference>
<evidence type="ECO:0000313" key="7">
    <source>
        <dbReference type="Proteomes" id="UP001318860"/>
    </source>
</evidence>
<organism evidence="6 7">
    <name type="scientific">Rehmannia glutinosa</name>
    <name type="common">Chinese foxglove</name>
    <dbReference type="NCBI Taxonomy" id="99300"/>
    <lineage>
        <taxon>Eukaryota</taxon>
        <taxon>Viridiplantae</taxon>
        <taxon>Streptophyta</taxon>
        <taxon>Embryophyta</taxon>
        <taxon>Tracheophyta</taxon>
        <taxon>Spermatophyta</taxon>
        <taxon>Magnoliopsida</taxon>
        <taxon>eudicotyledons</taxon>
        <taxon>Gunneridae</taxon>
        <taxon>Pentapetalae</taxon>
        <taxon>asterids</taxon>
        <taxon>lamiids</taxon>
        <taxon>Lamiales</taxon>
        <taxon>Orobanchaceae</taxon>
        <taxon>Rehmannieae</taxon>
        <taxon>Rehmannia</taxon>
    </lineage>
</organism>
<feature type="domain" description="HTH myb-type" evidence="5">
    <location>
        <begin position="301"/>
        <end position="351"/>
    </location>
</feature>
<feature type="region of interest" description="Disordered" evidence="3">
    <location>
        <begin position="216"/>
        <end position="251"/>
    </location>
</feature>
<evidence type="ECO:0008006" key="8">
    <source>
        <dbReference type="Google" id="ProtNLM"/>
    </source>
</evidence>
<dbReference type="InterPro" id="IPR001005">
    <property type="entry name" value="SANT/Myb"/>
</dbReference>
<evidence type="ECO:0000259" key="5">
    <source>
        <dbReference type="PROSITE" id="PS51294"/>
    </source>
</evidence>
<protein>
    <recommendedName>
        <fullName evidence="8">R2R3-MYB protein</fullName>
    </recommendedName>
</protein>
<name>A0ABR0W9D1_REHGL</name>